<dbReference type="Pfam" id="PF18947">
    <property type="entry name" value="HAMP_2"/>
    <property type="match status" value="1"/>
</dbReference>
<keyword evidence="6" id="KW-1185">Reference proteome</keyword>
<dbReference type="EMBL" id="JBHSHJ010000015">
    <property type="protein sequence ID" value="MFC4790278.1"/>
    <property type="molecule type" value="Genomic_DNA"/>
</dbReference>
<dbReference type="CDD" id="cd19411">
    <property type="entry name" value="MCP2201-like_sensor"/>
    <property type="match status" value="1"/>
</dbReference>
<accession>A0ABV9QG75</accession>
<comment type="caution">
    <text evidence="5">The sequence shown here is derived from an EMBL/GenBank/DDBJ whole genome shotgun (WGS) entry which is preliminary data.</text>
</comment>
<dbReference type="Pfam" id="PF12729">
    <property type="entry name" value="4HB_MCP_1"/>
    <property type="match status" value="1"/>
</dbReference>
<evidence type="ECO:0000313" key="5">
    <source>
        <dbReference type="EMBL" id="MFC4790278.1"/>
    </source>
</evidence>
<evidence type="ECO:0000259" key="4">
    <source>
        <dbReference type="PROSITE" id="PS50885"/>
    </source>
</evidence>
<keyword evidence="3" id="KW-0472">Membrane</keyword>
<dbReference type="RefSeq" id="WP_382434584.1">
    <property type="nucleotide sequence ID" value="NZ_JBHSHJ010000015.1"/>
</dbReference>
<name>A0ABV9QG75_9BURK</name>
<dbReference type="InterPro" id="IPR047347">
    <property type="entry name" value="YvaQ-like_sensor"/>
</dbReference>
<dbReference type="PANTHER" id="PTHR43531:SF11">
    <property type="entry name" value="METHYL-ACCEPTING CHEMOTAXIS PROTEIN 3"/>
    <property type="match status" value="1"/>
</dbReference>
<dbReference type="InterPro" id="IPR024478">
    <property type="entry name" value="HlyB_4HB_MCP"/>
</dbReference>
<evidence type="ECO:0000256" key="2">
    <source>
        <dbReference type="ARBA" id="ARBA00029447"/>
    </source>
</evidence>
<proteinExistence type="inferred from homology"/>
<evidence type="ECO:0000256" key="3">
    <source>
        <dbReference type="SAM" id="Phobius"/>
    </source>
</evidence>
<evidence type="ECO:0000313" key="6">
    <source>
        <dbReference type="Proteomes" id="UP001596001"/>
    </source>
</evidence>
<dbReference type="Gene3D" id="1.20.120.1530">
    <property type="match status" value="1"/>
</dbReference>
<evidence type="ECO:0000256" key="1">
    <source>
        <dbReference type="ARBA" id="ARBA00022500"/>
    </source>
</evidence>
<protein>
    <submittedName>
        <fullName evidence="5">MCP four helix bundle domain-containing protein</fullName>
    </submittedName>
</protein>
<dbReference type="SUPFAM" id="SSF158472">
    <property type="entry name" value="HAMP domain-like"/>
    <property type="match status" value="1"/>
</dbReference>
<sequence>MFRNIKIGIRLAIGFSATLTLLAIVVGIGMSRINQINEDVRSLVQEDFPKTVIANALVDAVNVNARVLRNAYIFKETEIQKELDRLPEQSRIISESLAKLDKMIETDAGKASLEKVKEARAAYLKEMNRYVDLIKASQREEAAGMLSGALRNSQANYIAAVRGLVEGQSTLIVQRGKDAEALAANAERLLLILAVVAAVLSAVLGWMITRSITAPTQQLMNHANDMAAGNFGNVLALNQKDEIGALAQSLATMQGAVQAMITDANLLVNAAVQGKLATRADANKHQGDFRKIVQGVNDTLDAVIGPLNVAAKYVELIAIGDTPKPI</sequence>
<dbReference type="PANTHER" id="PTHR43531">
    <property type="entry name" value="PROTEIN ICFG"/>
    <property type="match status" value="1"/>
</dbReference>
<feature type="non-terminal residue" evidence="5">
    <location>
        <position position="326"/>
    </location>
</feature>
<gene>
    <name evidence="5" type="ORF">ACFO6X_14935</name>
</gene>
<dbReference type="InterPro" id="IPR003660">
    <property type="entry name" value="HAMP_dom"/>
</dbReference>
<feature type="transmembrane region" description="Helical" evidence="3">
    <location>
        <begin position="189"/>
        <end position="208"/>
    </location>
</feature>
<keyword evidence="1" id="KW-0145">Chemotaxis</keyword>
<feature type="domain" description="HAMP" evidence="4">
    <location>
        <begin position="210"/>
        <end position="262"/>
    </location>
</feature>
<dbReference type="Pfam" id="PF00672">
    <property type="entry name" value="HAMP"/>
    <property type="match status" value="1"/>
</dbReference>
<organism evidence="5 6">
    <name type="scientific">Giesbergeria sinuosa</name>
    <dbReference type="NCBI Taxonomy" id="80883"/>
    <lineage>
        <taxon>Bacteria</taxon>
        <taxon>Pseudomonadati</taxon>
        <taxon>Pseudomonadota</taxon>
        <taxon>Betaproteobacteria</taxon>
        <taxon>Burkholderiales</taxon>
        <taxon>Comamonadaceae</taxon>
        <taxon>Giesbergeria</taxon>
    </lineage>
</organism>
<dbReference type="PROSITE" id="PS50885">
    <property type="entry name" value="HAMP"/>
    <property type="match status" value="1"/>
</dbReference>
<dbReference type="Proteomes" id="UP001596001">
    <property type="component" value="Unassembled WGS sequence"/>
</dbReference>
<dbReference type="CDD" id="cd06225">
    <property type="entry name" value="HAMP"/>
    <property type="match status" value="1"/>
</dbReference>
<dbReference type="InterPro" id="IPR051310">
    <property type="entry name" value="MCP_chemotaxis"/>
</dbReference>
<keyword evidence="3" id="KW-0812">Transmembrane</keyword>
<reference evidence="6" key="1">
    <citation type="journal article" date="2019" name="Int. J. Syst. Evol. Microbiol.">
        <title>The Global Catalogue of Microorganisms (GCM) 10K type strain sequencing project: providing services to taxonomists for standard genome sequencing and annotation.</title>
        <authorList>
            <consortium name="The Broad Institute Genomics Platform"/>
            <consortium name="The Broad Institute Genome Sequencing Center for Infectious Disease"/>
            <person name="Wu L."/>
            <person name="Ma J."/>
        </authorList>
    </citation>
    <scope>NUCLEOTIDE SEQUENCE [LARGE SCALE GENOMIC DNA]</scope>
    <source>
        <strain evidence="6">CCUG 49452</strain>
    </source>
</reference>
<comment type="similarity">
    <text evidence="2">Belongs to the methyl-accepting chemotaxis (MCP) protein family.</text>
</comment>
<keyword evidence="3" id="KW-1133">Transmembrane helix</keyword>
<dbReference type="SMART" id="SM00304">
    <property type="entry name" value="HAMP"/>
    <property type="match status" value="1"/>
</dbReference>